<dbReference type="Proteomes" id="UP001458880">
    <property type="component" value="Unassembled WGS sequence"/>
</dbReference>
<dbReference type="Pfam" id="PF00379">
    <property type="entry name" value="Chitin_bind_4"/>
    <property type="match status" value="1"/>
</dbReference>
<feature type="compositionally biased region" description="Polar residues" evidence="3">
    <location>
        <begin position="245"/>
        <end position="255"/>
    </location>
</feature>
<evidence type="ECO:0000256" key="3">
    <source>
        <dbReference type="SAM" id="MobiDB-lite"/>
    </source>
</evidence>
<feature type="region of interest" description="Disordered" evidence="3">
    <location>
        <begin position="186"/>
        <end position="256"/>
    </location>
</feature>
<dbReference type="InterPro" id="IPR031311">
    <property type="entry name" value="CHIT_BIND_RR_consensus"/>
</dbReference>
<dbReference type="GO" id="GO:0062129">
    <property type="term" value="C:chitin-based extracellular matrix"/>
    <property type="evidence" value="ECO:0007669"/>
    <property type="project" value="TreeGrafter"/>
</dbReference>
<protein>
    <submittedName>
        <fullName evidence="5">Insect cuticle protein</fullName>
    </submittedName>
</protein>
<dbReference type="PROSITE" id="PS51155">
    <property type="entry name" value="CHIT_BIND_RR_2"/>
    <property type="match status" value="1"/>
</dbReference>
<evidence type="ECO:0000313" key="5">
    <source>
        <dbReference type="EMBL" id="KAK9737544.1"/>
    </source>
</evidence>
<dbReference type="PANTHER" id="PTHR10380">
    <property type="entry name" value="CUTICLE PROTEIN"/>
    <property type="match status" value="1"/>
</dbReference>
<evidence type="ECO:0000256" key="4">
    <source>
        <dbReference type="SAM" id="SignalP"/>
    </source>
</evidence>
<evidence type="ECO:0000313" key="6">
    <source>
        <dbReference type="Proteomes" id="UP001458880"/>
    </source>
</evidence>
<evidence type="ECO:0000256" key="2">
    <source>
        <dbReference type="PROSITE-ProRule" id="PRU00497"/>
    </source>
</evidence>
<feature type="region of interest" description="Disordered" evidence="3">
    <location>
        <begin position="27"/>
        <end position="60"/>
    </location>
</feature>
<feature type="compositionally biased region" description="Polar residues" evidence="3">
    <location>
        <begin position="39"/>
        <end position="57"/>
    </location>
</feature>
<proteinExistence type="predicted"/>
<keyword evidence="4" id="KW-0732">Signal</keyword>
<keyword evidence="6" id="KW-1185">Reference proteome</keyword>
<sequence>MWSFFIITTLFIACNCLPFPQNPPPAAPVPVAQGRPQSEAPSGSSTTPVPIISQNDADNGDGNFTFGFQAGNGIVVQESGYIKVGPPVASRSAADQSPEDNTIQVIAGSYSYPAPDGTNISLTYIADENGFQPQGAHLPTPPPLPESVQKLLSQISNAPAASNAPSIEASPSVNYEQAVVPTSASRSGKALEGAPVSSAAPSPASNIGSTSPSAVPTAAANPVSTSAVGSSTPVAASSAPTLASNPESTAANSPIVNIIPAPKDLAAAS</sequence>
<dbReference type="PANTHER" id="PTHR10380:SF173">
    <property type="entry name" value="CUTICULAR PROTEIN 47EF, ISOFORM C-RELATED"/>
    <property type="match status" value="1"/>
</dbReference>
<dbReference type="EMBL" id="JASPKY010000098">
    <property type="protein sequence ID" value="KAK9737544.1"/>
    <property type="molecule type" value="Genomic_DNA"/>
</dbReference>
<accession>A0AAW1LT78</accession>
<evidence type="ECO:0000256" key="1">
    <source>
        <dbReference type="ARBA" id="ARBA00022460"/>
    </source>
</evidence>
<reference evidence="5 6" key="1">
    <citation type="journal article" date="2024" name="BMC Genomics">
        <title>De novo assembly and annotation of Popillia japonica's genome with initial clues to its potential as an invasive pest.</title>
        <authorList>
            <person name="Cucini C."/>
            <person name="Boschi S."/>
            <person name="Funari R."/>
            <person name="Cardaioli E."/>
            <person name="Iannotti N."/>
            <person name="Marturano G."/>
            <person name="Paoli F."/>
            <person name="Bruttini M."/>
            <person name="Carapelli A."/>
            <person name="Frati F."/>
            <person name="Nardi F."/>
        </authorList>
    </citation>
    <scope>NUCLEOTIDE SEQUENCE [LARGE SCALE GENOMIC DNA]</scope>
    <source>
        <strain evidence="5">DMR45628</strain>
    </source>
</reference>
<dbReference type="PROSITE" id="PS00233">
    <property type="entry name" value="CHIT_BIND_RR_1"/>
    <property type="match status" value="1"/>
</dbReference>
<dbReference type="InterPro" id="IPR050468">
    <property type="entry name" value="Cuticle_Struct_Prot"/>
</dbReference>
<dbReference type="AlphaFoldDB" id="A0AAW1LT78"/>
<feature type="chain" id="PRO_5043497701" evidence="4">
    <location>
        <begin position="17"/>
        <end position="269"/>
    </location>
</feature>
<organism evidence="5 6">
    <name type="scientific">Popillia japonica</name>
    <name type="common">Japanese beetle</name>
    <dbReference type="NCBI Taxonomy" id="7064"/>
    <lineage>
        <taxon>Eukaryota</taxon>
        <taxon>Metazoa</taxon>
        <taxon>Ecdysozoa</taxon>
        <taxon>Arthropoda</taxon>
        <taxon>Hexapoda</taxon>
        <taxon>Insecta</taxon>
        <taxon>Pterygota</taxon>
        <taxon>Neoptera</taxon>
        <taxon>Endopterygota</taxon>
        <taxon>Coleoptera</taxon>
        <taxon>Polyphaga</taxon>
        <taxon>Scarabaeiformia</taxon>
        <taxon>Scarabaeidae</taxon>
        <taxon>Rutelinae</taxon>
        <taxon>Popillia</taxon>
    </lineage>
</organism>
<comment type="caution">
    <text evidence="5">The sequence shown here is derived from an EMBL/GenBank/DDBJ whole genome shotgun (WGS) entry which is preliminary data.</text>
</comment>
<gene>
    <name evidence="5" type="ORF">QE152_g10603</name>
</gene>
<feature type="compositionally biased region" description="Low complexity" evidence="3">
    <location>
        <begin position="194"/>
        <end position="244"/>
    </location>
</feature>
<name>A0AAW1LT78_POPJA</name>
<dbReference type="GO" id="GO:0008010">
    <property type="term" value="F:structural constituent of chitin-based larval cuticle"/>
    <property type="evidence" value="ECO:0007669"/>
    <property type="project" value="TreeGrafter"/>
</dbReference>
<dbReference type="InterPro" id="IPR000618">
    <property type="entry name" value="Insect_cuticle"/>
</dbReference>
<keyword evidence="1 2" id="KW-0193">Cuticle</keyword>
<feature type="signal peptide" evidence="4">
    <location>
        <begin position="1"/>
        <end position="16"/>
    </location>
</feature>